<dbReference type="AlphaFoldDB" id="A0A151JL11"/>
<protein>
    <submittedName>
        <fullName evidence="1">Uncharacterized protein</fullName>
    </submittedName>
</protein>
<organism evidence="1 2">
    <name type="scientific">Vibrio cidicii</name>
    <dbReference type="NCBI Taxonomy" id="1763883"/>
    <lineage>
        <taxon>Bacteria</taxon>
        <taxon>Pseudomonadati</taxon>
        <taxon>Pseudomonadota</taxon>
        <taxon>Gammaproteobacteria</taxon>
        <taxon>Vibrionales</taxon>
        <taxon>Vibrionaceae</taxon>
        <taxon>Vibrio</taxon>
    </lineage>
</organism>
<comment type="caution">
    <text evidence="1">The sequence shown here is derived from an EMBL/GenBank/DDBJ whole genome shotgun (WGS) entry which is preliminary data.</text>
</comment>
<sequence>MPAVALSPAKVKVTVVAVVLALLKLTSNVALSPSDTVGLLIADTAGRSSPDEPSGGVTLPSSVMVAVPVIAVVCVAV</sequence>
<evidence type="ECO:0000313" key="1">
    <source>
        <dbReference type="EMBL" id="KYN26470.1"/>
    </source>
</evidence>
<dbReference type="EMBL" id="LOMK01000001">
    <property type="protein sequence ID" value="KYN26470.1"/>
    <property type="molecule type" value="Genomic_DNA"/>
</dbReference>
<proteinExistence type="predicted"/>
<evidence type="ECO:0000313" key="2">
    <source>
        <dbReference type="Proteomes" id="UP000075349"/>
    </source>
</evidence>
<reference evidence="2" key="1">
    <citation type="submission" date="2015-12" db="EMBL/GenBank/DDBJ databases">
        <authorList>
            <person name="Tarr C.L."/>
            <person name="Gladney L.M."/>
        </authorList>
    </citation>
    <scope>NUCLEOTIDE SEQUENCE [LARGE SCALE GENOMIC DNA]</scope>
    <source>
        <strain evidence="2">2756-81</strain>
    </source>
</reference>
<dbReference type="Proteomes" id="UP000075349">
    <property type="component" value="Unassembled WGS sequence"/>
</dbReference>
<gene>
    <name evidence="1" type="ORF">AUQ44_15895</name>
</gene>
<name>A0A151JL11_9VIBR</name>
<accession>A0A151JL11</accession>